<dbReference type="Pfam" id="PF12910">
    <property type="entry name" value="PHD_like"/>
    <property type="match status" value="1"/>
</dbReference>
<dbReference type="STRING" id="630515.SAMN04489812_2132"/>
<dbReference type="EMBL" id="LT629772">
    <property type="protein sequence ID" value="SDS51251.1"/>
    <property type="molecule type" value="Genomic_DNA"/>
</dbReference>
<evidence type="ECO:0000313" key="1">
    <source>
        <dbReference type="EMBL" id="SDS51251.1"/>
    </source>
</evidence>
<proteinExistence type="predicted"/>
<name>A0A1H1STJ9_9ACTN</name>
<reference evidence="1 2" key="1">
    <citation type="submission" date="2016-10" db="EMBL/GenBank/DDBJ databases">
        <authorList>
            <person name="de Groot N.N."/>
        </authorList>
    </citation>
    <scope>NUCLEOTIDE SEQUENCE [LARGE SCALE GENOMIC DNA]</scope>
    <source>
        <strain evidence="1 2">DSM 21800</strain>
    </source>
</reference>
<accession>A0A1H1STJ9</accession>
<dbReference type="SUPFAM" id="SSF143100">
    <property type="entry name" value="TTHA1013/TTHA0281-like"/>
    <property type="match status" value="1"/>
</dbReference>
<organism evidence="1 2">
    <name type="scientific">Microlunatus soli</name>
    <dbReference type="NCBI Taxonomy" id="630515"/>
    <lineage>
        <taxon>Bacteria</taxon>
        <taxon>Bacillati</taxon>
        <taxon>Actinomycetota</taxon>
        <taxon>Actinomycetes</taxon>
        <taxon>Propionibacteriales</taxon>
        <taxon>Propionibacteriaceae</taxon>
        <taxon>Microlunatus</taxon>
    </lineage>
</organism>
<gene>
    <name evidence="1" type="ORF">SAMN04489812_2132</name>
</gene>
<protein>
    <submittedName>
        <fullName evidence="1">Antitoxin of toxin-antitoxin, RelE / RelB, TA system</fullName>
    </submittedName>
</protein>
<keyword evidence="2" id="KW-1185">Reference proteome</keyword>
<dbReference type="Proteomes" id="UP000199103">
    <property type="component" value="Chromosome I"/>
</dbReference>
<dbReference type="InterPro" id="IPR035069">
    <property type="entry name" value="TTHA1013/TTHA0281-like"/>
</dbReference>
<dbReference type="Gene3D" id="3.30.160.620">
    <property type="match status" value="1"/>
</dbReference>
<dbReference type="AlphaFoldDB" id="A0A1H1STJ9"/>
<dbReference type="InterPro" id="IPR035424">
    <property type="entry name" value="Antitoxin_RelB"/>
</dbReference>
<dbReference type="Gene3D" id="3.40.1620.10">
    <property type="entry name" value="YefM-like domain"/>
    <property type="match status" value="1"/>
</dbReference>
<sequence length="149" mass="16514">MAKEGLTAMSTLDHRTAVHYNTVSEARDHISNLLDASEAGKPATIRRGRARAAVVDAGRLRYFLARTRPARAQAVREAGGWSVMLPGLPLAADGETFDEALDEMVEVLREYAADWTDHLRHAPNHADNWGLVQIIELSSDAELKDWLQQ</sequence>
<evidence type="ECO:0000313" key="2">
    <source>
        <dbReference type="Proteomes" id="UP000199103"/>
    </source>
</evidence>